<dbReference type="NCBIfam" id="TIGR00229">
    <property type="entry name" value="sensory_box"/>
    <property type="match status" value="1"/>
</dbReference>
<keyword evidence="3" id="KW-0597">Phosphoprotein</keyword>
<feature type="domain" description="PAC" evidence="10">
    <location>
        <begin position="94"/>
        <end position="144"/>
    </location>
</feature>
<evidence type="ECO:0000259" key="8">
    <source>
        <dbReference type="PROSITE" id="PS50109"/>
    </source>
</evidence>
<dbReference type="Pfam" id="PF00512">
    <property type="entry name" value="HisKA"/>
    <property type="match status" value="1"/>
</dbReference>
<keyword evidence="12" id="KW-1185">Reference proteome</keyword>
<dbReference type="OrthoDB" id="9808408at2"/>
<feature type="coiled-coil region" evidence="7">
    <location>
        <begin position="135"/>
        <end position="201"/>
    </location>
</feature>
<keyword evidence="6" id="KW-0902">Two-component regulatory system</keyword>
<evidence type="ECO:0000313" key="12">
    <source>
        <dbReference type="Proteomes" id="UP000192276"/>
    </source>
</evidence>
<evidence type="ECO:0000259" key="10">
    <source>
        <dbReference type="PROSITE" id="PS50113"/>
    </source>
</evidence>
<keyword evidence="4" id="KW-0808">Transferase</keyword>
<dbReference type="CDD" id="cd00082">
    <property type="entry name" value="HisKA"/>
    <property type="match status" value="1"/>
</dbReference>
<dbReference type="EMBL" id="LWBP01000243">
    <property type="protein sequence ID" value="OQP46810.1"/>
    <property type="molecule type" value="Genomic_DNA"/>
</dbReference>
<dbReference type="SUPFAM" id="SSF47384">
    <property type="entry name" value="Homodimeric domain of signal transducing histidine kinase"/>
    <property type="match status" value="1"/>
</dbReference>
<evidence type="ECO:0000256" key="7">
    <source>
        <dbReference type="SAM" id="Coils"/>
    </source>
</evidence>
<dbReference type="InterPro" id="IPR036097">
    <property type="entry name" value="HisK_dim/P_sf"/>
</dbReference>
<dbReference type="InterPro" id="IPR000014">
    <property type="entry name" value="PAS"/>
</dbReference>
<dbReference type="PROSITE" id="PS50113">
    <property type="entry name" value="PAC"/>
    <property type="match status" value="1"/>
</dbReference>
<dbReference type="InterPro" id="IPR004358">
    <property type="entry name" value="Sig_transdc_His_kin-like_C"/>
</dbReference>
<dbReference type="GO" id="GO:0000155">
    <property type="term" value="F:phosphorelay sensor kinase activity"/>
    <property type="evidence" value="ECO:0007669"/>
    <property type="project" value="InterPro"/>
</dbReference>
<gene>
    <name evidence="11" type="ORF">A4R26_08370</name>
</gene>
<proteinExistence type="predicted"/>
<dbReference type="SMART" id="SM00387">
    <property type="entry name" value="HATPase_c"/>
    <property type="match status" value="1"/>
</dbReference>
<comment type="catalytic activity">
    <reaction evidence="1">
        <text>ATP + protein L-histidine = ADP + protein N-phospho-L-histidine.</text>
        <dbReference type="EC" id="2.7.13.3"/>
    </reaction>
</comment>
<dbReference type="InterPro" id="IPR050736">
    <property type="entry name" value="Sensor_HK_Regulatory"/>
</dbReference>
<dbReference type="Gene3D" id="1.10.287.130">
    <property type="match status" value="1"/>
</dbReference>
<dbReference type="PANTHER" id="PTHR43711">
    <property type="entry name" value="TWO-COMPONENT HISTIDINE KINASE"/>
    <property type="match status" value="1"/>
</dbReference>
<dbReference type="STRING" id="550983.A4R26_08370"/>
<dbReference type="InterPro" id="IPR003661">
    <property type="entry name" value="HisK_dim/P_dom"/>
</dbReference>
<dbReference type="SUPFAM" id="SSF55874">
    <property type="entry name" value="ATPase domain of HSP90 chaperone/DNA topoisomerase II/histidine kinase"/>
    <property type="match status" value="1"/>
</dbReference>
<dbReference type="PROSITE" id="PS50109">
    <property type="entry name" value="HIS_KIN"/>
    <property type="match status" value="1"/>
</dbReference>
<dbReference type="Proteomes" id="UP000192276">
    <property type="component" value="Unassembled WGS sequence"/>
</dbReference>
<feature type="domain" description="Histidine kinase" evidence="8">
    <location>
        <begin position="208"/>
        <end position="423"/>
    </location>
</feature>
<keyword evidence="5 11" id="KW-0418">Kinase</keyword>
<evidence type="ECO:0000256" key="3">
    <source>
        <dbReference type="ARBA" id="ARBA00022553"/>
    </source>
</evidence>
<dbReference type="Gene3D" id="3.30.565.10">
    <property type="entry name" value="Histidine kinase-like ATPase, C-terminal domain"/>
    <property type="match status" value="1"/>
</dbReference>
<protein>
    <recommendedName>
        <fullName evidence="2">histidine kinase</fullName>
        <ecNumber evidence="2">2.7.13.3</ecNumber>
    </recommendedName>
</protein>
<dbReference type="InterPro" id="IPR005467">
    <property type="entry name" value="His_kinase_dom"/>
</dbReference>
<dbReference type="Pfam" id="PF13426">
    <property type="entry name" value="PAS_9"/>
    <property type="match status" value="1"/>
</dbReference>
<comment type="caution">
    <text evidence="11">The sequence shown here is derived from an EMBL/GenBank/DDBJ whole genome shotgun (WGS) entry which is preliminary data.</text>
</comment>
<dbReference type="SMART" id="SM00091">
    <property type="entry name" value="PAS"/>
    <property type="match status" value="1"/>
</dbReference>
<sequence length="423" mass="47847">MISVLYVKKLYGSIESDKQQVTALFEHATEGIILTNQRGEIVLINPAALTMFGYRKDELLSRSIEILIPGRFKPNHHKYREGFYKAPANRSMGHGRDLFARMKDGTDLPVEVSLSFYKQKGEFYVIAFVVDITQRKESERRLIEQKEQLEKVSADIRKLNAELENKVEERTLILKEALQELEKSQQDLHDALNKEKELNEIKSRFVSTASHEFRTPLSTVLSSAALLSKYVHTEDQDKRERHIRRIKDSVKHLNDLLEDLLSLGKLEEGKLQAKPEPVEIKEFLDDAAEEMKAIAKPGQQILVELHGDTWFTTDKKLLKNILINLLSNAVKFSPEEGIIDLSARNLNNQLVISVKDRGIGIAEEDQQHLFSSFYRGKNAINIQGTGLGLHIVKGYVELLQGAIALQSAIGEGTTITIDLPALA</sequence>
<dbReference type="AlphaFoldDB" id="A0A1V9EKY2"/>
<dbReference type="InterPro" id="IPR035965">
    <property type="entry name" value="PAS-like_dom_sf"/>
</dbReference>
<reference evidence="12" key="1">
    <citation type="submission" date="2016-04" db="EMBL/GenBank/DDBJ databases">
        <authorList>
            <person name="Chen L."/>
            <person name="Zhuang W."/>
            <person name="Wang G."/>
        </authorList>
    </citation>
    <scope>NUCLEOTIDE SEQUENCE [LARGE SCALE GENOMIC DNA]</scope>
    <source>
        <strain evidence="12">208</strain>
    </source>
</reference>
<dbReference type="PRINTS" id="PR00344">
    <property type="entry name" value="BCTRLSENSOR"/>
</dbReference>
<dbReference type="PANTHER" id="PTHR43711:SF26">
    <property type="entry name" value="SENSOR HISTIDINE KINASE RCSC"/>
    <property type="match status" value="1"/>
</dbReference>
<organism evidence="11 12">
    <name type="scientific">Niastella populi</name>
    <dbReference type="NCBI Taxonomy" id="550983"/>
    <lineage>
        <taxon>Bacteria</taxon>
        <taxon>Pseudomonadati</taxon>
        <taxon>Bacteroidota</taxon>
        <taxon>Chitinophagia</taxon>
        <taxon>Chitinophagales</taxon>
        <taxon>Chitinophagaceae</taxon>
        <taxon>Niastella</taxon>
    </lineage>
</organism>
<evidence type="ECO:0000313" key="11">
    <source>
        <dbReference type="EMBL" id="OQP46810.1"/>
    </source>
</evidence>
<dbReference type="SUPFAM" id="SSF55785">
    <property type="entry name" value="PYP-like sensor domain (PAS domain)"/>
    <property type="match status" value="1"/>
</dbReference>
<dbReference type="CDD" id="cd00075">
    <property type="entry name" value="HATPase"/>
    <property type="match status" value="1"/>
</dbReference>
<evidence type="ECO:0000256" key="4">
    <source>
        <dbReference type="ARBA" id="ARBA00022679"/>
    </source>
</evidence>
<keyword evidence="7" id="KW-0175">Coiled coil</keyword>
<dbReference type="Gene3D" id="3.30.450.20">
    <property type="entry name" value="PAS domain"/>
    <property type="match status" value="1"/>
</dbReference>
<dbReference type="PROSITE" id="PS50112">
    <property type="entry name" value="PAS"/>
    <property type="match status" value="1"/>
</dbReference>
<feature type="domain" description="PAS" evidence="9">
    <location>
        <begin position="17"/>
        <end position="69"/>
    </location>
</feature>
<evidence type="ECO:0000256" key="6">
    <source>
        <dbReference type="ARBA" id="ARBA00023012"/>
    </source>
</evidence>
<evidence type="ECO:0000256" key="1">
    <source>
        <dbReference type="ARBA" id="ARBA00000085"/>
    </source>
</evidence>
<name>A0A1V9EKY2_9BACT</name>
<dbReference type="Pfam" id="PF02518">
    <property type="entry name" value="HATPase_c"/>
    <property type="match status" value="1"/>
</dbReference>
<dbReference type="SMART" id="SM00388">
    <property type="entry name" value="HisKA"/>
    <property type="match status" value="1"/>
</dbReference>
<evidence type="ECO:0000259" key="9">
    <source>
        <dbReference type="PROSITE" id="PS50112"/>
    </source>
</evidence>
<evidence type="ECO:0000256" key="2">
    <source>
        <dbReference type="ARBA" id="ARBA00012438"/>
    </source>
</evidence>
<evidence type="ECO:0000256" key="5">
    <source>
        <dbReference type="ARBA" id="ARBA00022777"/>
    </source>
</evidence>
<dbReference type="InterPro" id="IPR036890">
    <property type="entry name" value="HATPase_C_sf"/>
</dbReference>
<accession>A0A1V9EKY2</accession>
<dbReference type="InterPro" id="IPR003594">
    <property type="entry name" value="HATPase_dom"/>
</dbReference>
<dbReference type="CDD" id="cd00130">
    <property type="entry name" value="PAS"/>
    <property type="match status" value="1"/>
</dbReference>
<dbReference type="FunFam" id="3.30.565.10:FF:000006">
    <property type="entry name" value="Sensor histidine kinase WalK"/>
    <property type="match status" value="1"/>
</dbReference>
<dbReference type="InterPro" id="IPR000700">
    <property type="entry name" value="PAS-assoc_C"/>
</dbReference>
<dbReference type="EC" id="2.7.13.3" evidence="2"/>